<organism evidence="1 2">
    <name type="scientific">Erwinia rhapontici</name>
    <name type="common">Pectobacterium rhapontici</name>
    <dbReference type="NCBI Taxonomy" id="55212"/>
    <lineage>
        <taxon>Bacteria</taxon>
        <taxon>Pseudomonadati</taxon>
        <taxon>Pseudomonadota</taxon>
        <taxon>Gammaproteobacteria</taxon>
        <taxon>Enterobacterales</taxon>
        <taxon>Erwiniaceae</taxon>
        <taxon>Erwinia</taxon>
    </lineage>
</organism>
<dbReference type="Proteomes" id="UP000677515">
    <property type="component" value="Chromosome"/>
</dbReference>
<evidence type="ECO:0000313" key="2">
    <source>
        <dbReference type="Proteomes" id="UP000677515"/>
    </source>
</evidence>
<evidence type="ECO:0008006" key="3">
    <source>
        <dbReference type="Google" id="ProtNLM"/>
    </source>
</evidence>
<keyword evidence="2" id="KW-1185">Reference proteome</keyword>
<name>A0ABN6DIR2_ERWRD</name>
<evidence type="ECO:0000313" key="1">
    <source>
        <dbReference type="EMBL" id="BCQ34466.1"/>
    </source>
</evidence>
<dbReference type="Gene3D" id="1.10.3100.10">
    <property type="entry name" value="Putative cytoplasmic protein"/>
    <property type="match status" value="1"/>
</dbReference>
<reference evidence="1 2" key="1">
    <citation type="submission" date="2021-01" db="EMBL/GenBank/DDBJ databases">
        <title>Complete genome sequence of Erwinia rhapontici MAFF 311153.</title>
        <authorList>
            <person name="Morohoshi T."/>
            <person name="Someya N."/>
        </authorList>
    </citation>
    <scope>NUCLEOTIDE SEQUENCE [LARGE SCALE GENOMIC DNA]</scope>
    <source>
        <strain evidence="1 2">MAFF 311153</strain>
    </source>
</reference>
<dbReference type="SUPFAM" id="SSF47413">
    <property type="entry name" value="lambda repressor-like DNA-binding domains"/>
    <property type="match status" value="1"/>
</dbReference>
<dbReference type="RefSeq" id="WP_171149644.1">
    <property type="nucleotide sequence ID" value="NZ_AP024329.1"/>
</dbReference>
<proteinExistence type="predicted"/>
<dbReference type="EMBL" id="AP024329">
    <property type="protein sequence ID" value="BCQ34466.1"/>
    <property type="molecule type" value="Genomic_DNA"/>
</dbReference>
<protein>
    <recommendedName>
        <fullName evidence="3">DUF1870 family protein</fullName>
    </recommendedName>
</protein>
<dbReference type="Pfam" id="PF08965">
    <property type="entry name" value="Aca2_YdiL"/>
    <property type="match status" value="1"/>
</dbReference>
<dbReference type="InterPro" id="IPR027910">
    <property type="entry name" value="YdiL_sf"/>
</dbReference>
<dbReference type="InterPro" id="IPR015060">
    <property type="entry name" value="Aca2_YdiL-like"/>
</dbReference>
<accession>A0ABN6DIR2</accession>
<gene>
    <name evidence="1" type="ORF">ERHA53_18090</name>
</gene>
<sequence>MNHLELQALRHIFFLSLEEAANYIANDNDVAAWQRKESGTEPVSEAITHHFDALLLQRQHHMNAIIDKINSRIGNNTMKYFSDFDEFQRACPGGDRLAWKTYQSVAAELYSLGLERLC</sequence>
<dbReference type="InterPro" id="IPR010982">
    <property type="entry name" value="Lambda_DNA-bd_dom_sf"/>
</dbReference>